<dbReference type="EC" id="2.7.1.67" evidence="3"/>
<accession>A0A0C3CXD3</accession>
<comment type="similarity">
    <text evidence="2">Belongs to the PI3/PI4-kinase family. Type III PI4K subfamily.</text>
</comment>
<dbReference type="FunFam" id="1.10.1070.11:FF:000012">
    <property type="entry name" value="Phosphatidylinositol 4-kinase alpha 1"/>
    <property type="match status" value="1"/>
</dbReference>
<evidence type="ECO:0000259" key="9">
    <source>
        <dbReference type="PROSITE" id="PS51545"/>
    </source>
</evidence>
<evidence type="ECO:0000256" key="6">
    <source>
        <dbReference type="ARBA" id="ARBA00022777"/>
    </source>
</evidence>
<dbReference type="FunFam" id="3.30.1010.10:FF:000014">
    <property type="entry name" value="Phosphatidylinositol 4-kinase STT4"/>
    <property type="match status" value="1"/>
</dbReference>
<dbReference type="OrthoDB" id="10264149at2759"/>
<dbReference type="CDD" id="cd05167">
    <property type="entry name" value="PI4Kc_III_alpha"/>
    <property type="match status" value="1"/>
</dbReference>
<dbReference type="FunFam" id="1.25.40.70:FF:000011">
    <property type="entry name" value="Phosphatidylinositol 4-kinase alpha"/>
    <property type="match status" value="1"/>
</dbReference>
<dbReference type="Gene3D" id="1.10.1070.11">
    <property type="entry name" value="Phosphatidylinositol 3-/4-kinase, catalytic domain"/>
    <property type="match status" value="1"/>
</dbReference>
<keyword evidence="6" id="KW-0418">Kinase</keyword>
<dbReference type="GO" id="GO:0005886">
    <property type="term" value="C:plasma membrane"/>
    <property type="evidence" value="ECO:0007669"/>
    <property type="project" value="TreeGrafter"/>
</dbReference>
<evidence type="ECO:0000256" key="4">
    <source>
        <dbReference type="ARBA" id="ARBA00022679"/>
    </source>
</evidence>
<dbReference type="HOGENOM" id="CLU_000893_0_0_1"/>
<evidence type="ECO:0000313" key="11">
    <source>
        <dbReference type="Proteomes" id="UP000053424"/>
    </source>
</evidence>
<feature type="domain" description="PI3K/PI4K catalytic" evidence="8">
    <location>
        <begin position="1348"/>
        <end position="1618"/>
    </location>
</feature>
<dbReference type="SUPFAM" id="SSF48371">
    <property type="entry name" value="ARM repeat"/>
    <property type="match status" value="2"/>
</dbReference>
<dbReference type="Pfam" id="PF19274">
    <property type="entry name" value="PI4K_N"/>
    <property type="match status" value="3"/>
</dbReference>
<feature type="domain" description="PIK helical" evidence="9">
    <location>
        <begin position="1061"/>
        <end position="1247"/>
    </location>
</feature>
<proteinExistence type="inferred from homology"/>
<evidence type="ECO:0000256" key="1">
    <source>
        <dbReference type="ARBA" id="ARBA00001686"/>
    </source>
</evidence>
<dbReference type="GO" id="GO:0005524">
    <property type="term" value="F:ATP binding"/>
    <property type="evidence" value="ECO:0007669"/>
    <property type="project" value="UniProtKB-KW"/>
</dbReference>
<keyword evidence="7" id="KW-0067">ATP-binding</keyword>
<dbReference type="SUPFAM" id="SSF56112">
    <property type="entry name" value="Protein kinase-like (PK-like)"/>
    <property type="match status" value="1"/>
</dbReference>
<dbReference type="InterPro" id="IPR036940">
    <property type="entry name" value="PI3/4_kinase_cat_sf"/>
</dbReference>
<dbReference type="PROSITE" id="PS51545">
    <property type="entry name" value="PIK_HELICAL"/>
    <property type="match status" value="1"/>
</dbReference>
<reference evidence="11" key="2">
    <citation type="submission" date="2015-01" db="EMBL/GenBank/DDBJ databases">
        <title>Evolutionary Origins and Diversification of the Mycorrhizal Mutualists.</title>
        <authorList>
            <consortium name="DOE Joint Genome Institute"/>
            <consortium name="Mycorrhizal Genomics Consortium"/>
            <person name="Kohler A."/>
            <person name="Kuo A."/>
            <person name="Nagy L.G."/>
            <person name="Floudas D."/>
            <person name="Copeland A."/>
            <person name="Barry K.W."/>
            <person name="Cichocki N."/>
            <person name="Veneault-Fourrey C."/>
            <person name="LaButti K."/>
            <person name="Lindquist E.A."/>
            <person name="Lipzen A."/>
            <person name="Lundell T."/>
            <person name="Morin E."/>
            <person name="Murat C."/>
            <person name="Riley R."/>
            <person name="Ohm R."/>
            <person name="Sun H."/>
            <person name="Tunlid A."/>
            <person name="Henrissat B."/>
            <person name="Grigoriev I.V."/>
            <person name="Hibbett D.S."/>
            <person name="Martin F."/>
        </authorList>
    </citation>
    <scope>NUCLEOTIDE SEQUENCE [LARGE SCALE GENOMIC DNA]</scope>
    <source>
        <strain evidence="11">h7</strain>
    </source>
</reference>
<dbReference type="PANTHER" id="PTHR10048">
    <property type="entry name" value="PHOSPHATIDYLINOSITOL KINASE"/>
    <property type="match status" value="1"/>
</dbReference>
<dbReference type="STRING" id="686832.A0A0C3CXD3"/>
<dbReference type="InterPro" id="IPR011009">
    <property type="entry name" value="Kinase-like_dom_sf"/>
</dbReference>
<dbReference type="Gene3D" id="3.30.1010.10">
    <property type="entry name" value="Phosphatidylinositol 3-kinase Catalytic Subunit, Chain A, domain 4"/>
    <property type="match status" value="1"/>
</dbReference>
<protein>
    <recommendedName>
        <fullName evidence="3">1-phosphatidylinositol 4-kinase</fullName>
        <ecNumber evidence="3">2.7.1.67</ecNumber>
    </recommendedName>
</protein>
<evidence type="ECO:0000256" key="5">
    <source>
        <dbReference type="ARBA" id="ARBA00022741"/>
    </source>
</evidence>
<keyword evidence="5" id="KW-0547">Nucleotide-binding</keyword>
<dbReference type="GO" id="GO:0046854">
    <property type="term" value="P:phosphatidylinositol phosphate biosynthetic process"/>
    <property type="evidence" value="ECO:0007669"/>
    <property type="project" value="InterPro"/>
</dbReference>
<dbReference type="InterPro" id="IPR000403">
    <property type="entry name" value="PI3/4_kinase_cat_dom"/>
</dbReference>
<dbReference type="PROSITE" id="PS50290">
    <property type="entry name" value="PI3_4_KINASE_3"/>
    <property type="match status" value="1"/>
</dbReference>
<evidence type="ECO:0000256" key="2">
    <source>
        <dbReference type="ARBA" id="ARBA00006209"/>
    </source>
</evidence>
<sequence length="1638" mass="183453">MESAPALDTYAWETISESLKLAAICCLALRNIEEQLFSRILFLLSTESPFSDNLAQEAALKATTILVRSFPDIAPNMVGHLRRFVTSPLPLFEFGFASESRAPPPLSAAAKCLALCIRLAPGDDLIMSNMYSLLNYIGATSKDIYDSSSVHTHNYISHVQGNLHSLETGLRGLSDDQKRLIGISTISAVTRLALEFKMEEVTKLTISMLLQRLASAEPTVEAAIAYNLVDLALAAPRTAFNDIIRAFSAINRSANPDDPRFSNNMVLAAQTRLAQDLHRRPELYENYLVELLTLFADKGVAIQNLKIANHHVKVRMFIDDMVEQLATLLLPIDALISQGDFNPRDDPSPELLALFRNTWFLCILFGFTTRESDEATAMDWLKPALARIAIKTPSMVVEESHDAVASDVEYNSVIRQDYANTVISKHRGSLTRHISYRASDIRNLSSGQVIFILTLHDIESMRSAAGLPSSLVSYFINDSLNDHPGLSACMESVAEKVIRDSINDLNSKASQQALPRHLSSELLALVVLSTHRIAKARDIASKYLNRLITSFPSLMCDPILVFAILEVLTLLQRSCENEYIDEYNPVYEFHSDRSGITLQLTDSYQVRNEILGQLKRNANTWFELALGRAPMELQSTLQKYLAVNQSSAGIHSAELGASIAERFGKAVGPVHRQLSSLSSLSQWNIDAAKILSSQIAIKGYFAGEAAGIRLANRESLCVDKLATAPPQNAPFTEIQALKFKLCNTLQEIRVGNSKLTVHDLRRLLFRCAATLISLEKIDYDLLHYLVTLPFGVATPSAISSGIDVWSWVIAEKSDAEVALMSEIMSAWSDTIRLQKGIFSKSLNYDDPFYHPISYSPTDKETIDRGLGHARRVLTPHALVLQMLFSRLQAARYHRPGVMLIIQHLVLRSARAFKTLSTHALAREARFSFLHFGFETLKSSHLDAYCENSLRECLYKVAFSWFSVRPQWTYGANRVQVDADIKVLSEFLSYLQSDSVRGPPAISSLSPARLTSTRKLSLCIHNSRMRSLNLPLRLLTEHEIVRLSVWGNPTNDAKKGGDLVGNTERTLLDASWAPIVRTLWGLDPAIAVYLTERFKNATIRHEVGKLVGSRTIDVLDIPEALTLLVGERLDPLVCKELKYLLLWAPVPPIVANTFFERRFNSDPLILQYAHRVLAQHPVELTFFFIPQVVQALRYDDLGYVARFIFETAKISQLFCHQIIWNMKANCYKDDAAEIEDPMKPVLDLVTTQVVSSLSGAARAFYDREFSFFNEVTSISGKLKPFIKKTKPEKKAKIDEEMAKIKVEVGVYLPSNPDGIVIDIDKKSGRPLQSHAKAPFMATFKVRKERIEINSDPDSLLNGDGGGTETRTEYDVWQQAIFKVGDDCRQDVLALQIIAMFKNIFTSVGLTLYLFPYRVTATAPGCGVIDVVPNSTSRDEMGRAKVNDLQDFFIAKYGGQDTTSFQRARLNFIQSMAAYSIACYILQIKDRHNGNIMIGSEGHIVHIDFGFLFDIDKCWTFFGGVKFEPHSFKLNHEMVVLMGGRYSQGYQMFQSLTIKAFLAIRPHAEQIVDAVRLMLGTGLPSFKGEPTIRRLRDRFALQLNERQAADFMVGIIRNAHENVRSTAYDEFQRVGVFRVSMTSV</sequence>
<gene>
    <name evidence="10" type="ORF">M413DRAFT_59506</name>
</gene>
<dbReference type="PROSITE" id="PS00915">
    <property type="entry name" value="PI3_4_KINASE_1"/>
    <property type="match status" value="1"/>
</dbReference>
<dbReference type="Proteomes" id="UP000053424">
    <property type="component" value="Unassembled WGS sequence"/>
</dbReference>
<dbReference type="EMBL" id="KN831768">
    <property type="protein sequence ID" value="KIM48819.1"/>
    <property type="molecule type" value="Genomic_DNA"/>
</dbReference>
<dbReference type="PROSITE" id="PS00916">
    <property type="entry name" value="PI3_4_KINASE_2"/>
    <property type="match status" value="1"/>
</dbReference>
<dbReference type="InterPro" id="IPR018936">
    <property type="entry name" value="PI3/4_kinase_CS"/>
</dbReference>
<evidence type="ECO:0000313" key="10">
    <source>
        <dbReference type="EMBL" id="KIM48819.1"/>
    </source>
</evidence>
<dbReference type="Gene3D" id="1.25.40.70">
    <property type="entry name" value="Phosphatidylinositol 3-kinase, accessory domain (PIK)"/>
    <property type="match status" value="1"/>
</dbReference>
<keyword evidence="4" id="KW-0808">Transferase</keyword>
<dbReference type="PANTHER" id="PTHR10048:SF15">
    <property type="entry name" value="PHOSPHATIDYLINOSITOL 4-KINASE ALPHA"/>
    <property type="match status" value="1"/>
</dbReference>
<comment type="catalytic activity">
    <reaction evidence="1">
        <text>a 1,2-diacyl-sn-glycero-3-phospho-(1D-myo-inositol) + ATP = a 1,2-diacyl-sn-glycero-3-phospho-(1D-myo-inositol 4-phosphate) + ADP + H(+)</text>
        <dbReference type="Rhea" id="RHEA:19877"/>
        <dbReference type="ChEBI" id="CHEBI:15378"/>
        <dbReference type="ChEBI" id="CHEBI:30616"/>
        <dbReference type="ChEBI" id="CHEBI:57880"/>
        <dbReference type="ChEBI" id="CHEBI:58178"/>
        <dbReference type="ChEBI" id="CHEBI:456216"/>
        <dbReference type="EC" id="2.7.1.67"/>
    </reaction>
</comment>
<dbReference type="InterPro" id="IPR042236">
    <property type="entry name" value="PI3K_accessory_sf"/>
</dbReference>
<dbReference type="GO" id="GO:0004430">
    <property type="term" value="F:1-phosphatidylinositol 4-kinase activity"/>
    <property type="evidence" value="ECO:0007669"/>
    <property type="project" value="UniProtKB-EC"/>
</dbReference>
<keyword evidence="11" id="KW-1185">Reference proteome</keyword>
<dbReference type="GO" id="GO:0048015">
    <property type="term" value="P:phosphatidylinositol-mediated signaling"/>
    <property type="evidence" value="ECO:0007669"/>
    <property type="project" value="TreeGrafter"/>
</dbReference>
<organism evidence="10 11">
    <name type="scientific">Hebeloma cylindrosporum</name>
    <dbReference type="NCBI Taxonomy" id="76867"/>
    <lineage>
        <taxon>Eukaryota</taxon>
        <taxon>Fungi</taxon>
        <taxon>Dikarya</taxon>
        <taxon>Basidiomycota</taxon>
        <taxon>Agaricomycotina</taxon>
        <taxon>Agaricomycetes</taxon>
        <taxon>Agaricomycetidae</taxon>
        <taxon>Agaricales</taxon>
        <taxon>Agaricineae</taxon>
        <taxon>Hymenogastraceae</taxon>
        <taxon>Hebeloma</taxon>
    </lineage>
</organism>
<dbReference type="InterPro" id="IPR001263">
    <property type="entry name" value="PI3K_accessory_dom"/>
</dbReference>
<dbReference type="Pfam" id="PF00454">
    <property type="entry name" value="PI3_PI4_kinase"/>
    <property type="match status" value="1"/>
</dbReference>
<evidence type="ECO:0000256" key="3">
    <source>
        <dbReference type="ARBA" id="ARBA00012169"/>
    </source>
</evidence>
<dbReference type="GO" id="GO:0005737">
    <property type="term" value="C:cytoplasm"/>
    <property type="evidence" value="ECO:0007669"/>
    <property type="project" value="TreeGrafter"/>
</dbReference>
<dbReference type="SMART" id="SM00145">
    <property type="entry name" value="PI3Ka"/>
    <property type="match status" value="1"/>
</dbReference>
<reference evidence="10 11" key="1">
    <citation type="submission" date="2014-04" db="EMBL/GenBank/DDBJ databases">
        <authorList>
            <consortium name="DOE Joint Genome Institute"/>
            <person name="Kuo A."/>
            <person name="Gay G."/>
            <person name="Dore J."/>
            <person name="Kohler A."/>
            <person name="Nagy L.G."/>
            <person name="Floudas D."/>
            <person name="Copeland A."/>
            <person name="Barry K.W."/>
            <person name="Cichocki N."/>
            <person name="Veneault-Fourrey C."/>
            <person name="LaButti K."/>
            <person name="Lindquist E.A."/>
            <person name="Lipzen A."/>
            <person name="Lundell T."/>
            <person name="Morin E."/>
            <person name="Murat C."/>
            <person name="Sun H."/>
            <person name="Tunlid A."/>
            <person name="Henrissat B."/>
            <person name="Grigoriev I.V."/>
            <person name="Hibbett D.S."/>
            <person name="Martin F."/>
            <person name="Nordberg H.P."/>
            <person name="Cantor M.N."/>
            <person name="Hua S.X."/>
        </authorList>
    </citation>
    <scope>NUCLEOTIDE SEQUENCE [LARGE SCALE GENOMIC DNA]</scope>
    <source>
        <strain evidence="11">h7</strain>
    </source>
</reference>
<evidence type="ECO:0000259" key="8">
    <source>
        <dbReference type="PROSITE" id="PS50290"/>
    </source>
</evidence>
<evidence type="ECO:0000256" key="7">
    <source>
        <dbReference type="ARBA" id="ARBA00022840"/>
    </source>
</evidence>
<dbReference type="InterPro" id="IPR015433">
    <property type="entry name" value="PI3/4_kinase"/>
</dbReference>
<name>A0A0C3CXD3_HEBCY</name>
<dbReference type="InterPro" id="IPR045495">
    <property type="entry name" value="PI4K_N"/>
</dbReference>
<dbReference type="InterPro" id="IPR016024">
    <property type="entry name" value="ARM-type_fold"/>
</dbReference>
<dbReference type="SMART" id="SM00146">
    <property type="entry name" value="PI3Kc"/>
    <property type="match status" value="1"/>
</dbReference>
<dbReference type="Pfam" id="PF00613">
    <property type="entry name" value="PI3Ka"/>
    <property type="match status" value="1"/>
</dbReference>